<evidence type="ECO:0000313" key="2">
    <source>
        <dbReference type="EMBL" id="KAF7168476.1"/>
    </source>
</evidence>
<feature type="compositionally biased region" description="Polar residues" evidence="1">
    <location>
        <begin position="24"/>
        <end position="33"/>
    </location>
</feature>
<feature type="compositionally biased region" description="Basic and acidic residues" evidence="1">
    <location>
        <begin position="35"/>
        <end position="49"/>
    </location>
</feature>
<gene>
    <name evidence="2" type="ORF">CNMCM5623_001507</name>
</gene>
<evidence type="ECO:0000313" key="3">
    <source>
        <dbReference type="Proteomes" id="UP000654922"/>
    </source>
</evidence>
<feature type="compositionally biased region" description="Basic and acidic residues" evidence="1">
    <location>
        <begin position="1"/>
        <end position="10"/>
    </location>
</feature>
<name>A0A8H6Q8J8_9EURO</name>
<dbReference type="Proteomes" id="UP000654922">
    <property type="component" value="Unassembled WGS sequence"/>
</dbReference>
<feature type="region of interest" description="Disordered" evidence="1">
    <location>
        <begin position="1"/>
        <end position="55"/>
    </location>
</feature>
<dbReference type="AlphaFoldDB" id="A0A8H6Q8J8"/>
<dbReference type="OrthoDB" id="2440450at2759"/>
<evidence type="ECO:0000256" key="1">
    <source>
        <dbReference type="SAM" id="MobiDB-lite"/>
    </source>
</evidence>
<proteinExistence type="predicted"/>
<sequence length="403" mass="45335">MGLQELRRSPSPDTGKSDTVILRSATTSESTLSEKLGRISLSDDEHESLPSEDEDIDTDEVPVIYSREMKDPKLLGENWLDPIWVEGFGYPRPVPPEIQEYLAFDCARRYSMIGSTRSIFWLFGHKELVKVIDDPACILEDEIVAVPCNANPMGFLMNYYSELGKMPLFIQELYDGVRLPPWLHVAPAFQIPDAVTSEPSQRCIADIYPFSCPQTFPDTILCLKFKSEKNLHKTVGQVRRKLGESFNIDSDTLWFRGLNMVGLTLSMSSFTPVINPNAHGTEFGPGIYAAKDFKTAASYARPSGAVMVFKDPDLRDLNVWRPDLSDWQHLTAHWLQLPLGDLQVPESYKHADVIIGPRSLNQSEARSKKCFARQSEDLQLVCTSYDGCKRLAASLVAIIYFTA</sequence>
<organism evidence="2 3">
    <name type="scientific">Aspergillus felis</name>
    <dbReference type="NCBI Taxonomy" id="1287682"/>
    <lineage>
        <taxon>Eukaryota</taxon>
        <taxon>Fungi</taxon>
        <taxon>Dikarya</taxon>
        <taxon>Ascomycota</taxon>
        <taxon>Pezizomycotina</taxon>
        <taxon>Eurotiomycetes</taxon>
        <taxon>Eurotiomycetidae</taxon>
        <taxon>Eurotiales</taxon>
        <taxon>Aspergillaceae</taxon>
        <taxon>Aspergillus</taxon>
        <taxon>Aspergillus subgen. Fumigati</taxon>
    </lineage>
</organism>
<reference evidence="2" key="1">
    <citation type="submission" date="2020-06" db="EMBL/GenBank/DDBJ databases">
        <title>Draft genome sequences of strains closely related to Aspergillus parafelis and Aspergillus hiratsukae.</title>
        <authorList>
            <person name="Dos Santos R.A.C."/>
            <person name="Rivero-Menendez O."/>
            <person name="Steenwyk J.L."/>
            <person name="Mead M.E."/>
            <person name="Goldman G.H."/>
            <person name="Alastruey-Izquierdo A."/>
            <person name="Rokas A."/>
        </authorList>
    </citation>
    <scope>NUCLEOTIDE SEQUENCE</scope>
    <source>
        <strain evidence="2">CNM-CM5623</strain>
    </source>
</reference>
<dbReference type="EMBL" id="JACBAE010001264">
    <property type="protein sequence ID" value="KAF7168476.1"/>
    <property type="molecule type" value="Genomic_DNA"/>
</dbReference>
<accession>A0A8H6Q8J8</accession>
<protein>
    <submittedName>
        <fullName evidence="2">Uncharacterized protein</fullName>
    </submittedName>
</protein>
<comment type="caution">
    <text evidence="2">The sequence shown here is derived from an EMBL/GenBank/DDBJ whole genome shotgun (WGS) entry which is preliminary data.</text>
</comment>